<reference evidence="1 2" key="1">
    <citation type="submission" date="2013-09" db="EMBL/GenBank/DDBJ databases">
        <title>Complete genome sequence of Corynebacterium doosanense CAU 212(T) (=DSM 45436(T)), isolated from activated sludge.</title>
        <authorList>
            <person name="Schaffert L."/>
            <person name="Albersmeier A."/>
            <person name="Kalinowski J."/>
            <person name="Ruckert C."/>
        </authorList>
    </citation>
    <scope>NUCLEOTIDE SEQUENCE [LARGE SCALE GENOMIC DNA]</scope>
    <source>
        <strain evidence="1 2">CAU 212</strain>
    </source>
</reference>
<evidence type="ECO:0000313" key="2">
    <source>
        <dbReference type="Proteomes" id="UP000029914"/>
    </source>
</evidence>
<dbReference type="EMBL" id="CP006764">
    <property type="protein sequence ID" value="AIT60355.1"/>
    <property type="molecule type" value="Genomic_DNA"/>
</dbReference>
<sequence>MTNGILVNPDLSTRPVSFDDNQLAELLGGSTTEHVAVSFDEGQDGLVAIVNSAPNAGLEEPNAFASLGKNHANTGNSAFFSDPTAAITGPVIVVSGSVGAVSDITEAGQEQVEEGLRATANYREDYPQEFQLWHNAAMNLG</sequence>
<dbReference type="STRING" id="558173.CDOO_03180"/>
<accession>A0A097IE15</accession>
<dbReference type="AlphaFoldDB" id="A0A097IE15"/>
<dbReference type="RefSeq" id="WP_018021222.1">
    <property type="nucleotide sequence ID" value="NZ_AQUX01000002.1"/>
</dbReference>
<name>A0A097IE15_9CORY</name>
<dbReference type="OrthoDB" id="4415348at2"/>
<dbReference type="Proteomes" id="UP000029914">
    <property type="component" value="Chromosome"/>
</dbReference>
<dbReference type="HOGENOM" id="CLU_1831792_0_0_11"/>
<evidence type="ECO:0000313" key="1">
    <source>
        <dbReference type="EMBL" id="AIT60355.1"/>
    </source>
</evidence>
<protein>
    <submittedName>
        <fullName evidence="1">Uncharacterized protein</fullName>
    </submittedName>
</protein>
<dbReference type="KEGG" id="cdo:CDOO_03180"/>
<dbReference type="eggNOG" id="ENOG5031DRZ">
    <property type="taxonomic scope" value="Bacteria"/>
</dbReference>
<organism evidence="1 2">
    <name type="scientific">Corynebacterium doosanense CAU 212 = DSM 45436</name>
    <dbReference type="NCBI Taxonomy" id="558173"/>
    <lineage>
        <taxon>Bacteria</taxon>
        <taxon>Bacillati</taxon>
        <taxon>Actinomycetota</taxon>
        <taxon>Actinomycetes</taxon>
        <taxon>Mycobacteriales</taxon>
        <taxon>Corynebacteriaceae</taxon>
        <taxon>Corynebacterium</taxon>
    </lineage>
</organism>
<keyword evidence="2" id="KW-1185">Reference proteome</keyword>
<gene>
    <name evidence="1" type="ORF">CDOO_03180</name>
</gene>
<proteinExistence type="predicted"/>